<dbReference type="SUPFAM" id="SSF56801">
    <property type="entry name" value="Acetyl-CoA synthetase-like"/>
    <property type="match status" value="1"/>
</dbReference>
<dbReference type="RefSeq" id="WP_303911246.1">
    <property type="nucleotide sequence ID" value="NZ_DYXM01000085.1"/>
</dbReference>
<dbReference type="Gene3D" id="3.40.50.12780">
    <property type="entry name" value="N-terminal domain of ligase-like"/>
    <property type="match status" value="1"/>
</dbReference>
<comment type="caution">
    <text evidence="5">The sequence shown here is derived from an EMBL/GenBank/DDBJ whole genome shotgun (WGS) entry which is preliminary data.</text>
</comment>
<dbReference type="Pfam" id="PF00501">
    <property type="entry name" value="AMP-binding"/>
    <property type="match status" value="1"/>
</dbReference>
<evidence type="ECO:0000259" key="3">
    <source>
        <dbReference type="Pfam" id="PF00501"/>
    </source>
</evidence>
<dbReference type="InterPro" id="IPR042099">
    <property type="entry name" value="ANL_N_sf"/>
</dbReference>
<feature type="domain" description="AMP-binding enzyme C-terminal" evidence="4">
    <location>
        <begin position="450"/>
        <end position="528"/>
    </location>
</feature>
<gene>
    <name evidence="5" type="ORF">K8V11_04650</name>
</gene>
<keyword evidence="2 5" id="KW-0436">Ligase</keyword>
<accession>A0A921F322</accession>
<dbReference type="Pfam" id="PF13193">
    <property type="entry name" value="AMP-binding_C"/>
    <property type="match status" value="1"/>
</dbReference>
<dbReference type="InterPro" id="IPR000873">
    <property type="entry name" value="AMP-dep_synth/lig_dom"/>
</dbReference>
<evidence type="ECO:0000259" key="4">
    <source>
        <dbReference type="Pfam" id="PF13193"/>
    </source>
</evidence>
<dbReference type="Proteomes" id="UP000776650">
    <property type="component" value="Unassembled WGS sequence"/>
</dbReference>
<reference evidence="5" key="2">
    <citation type="submission" date="2021-09" db="EMBL/GenBank/DDBJ databases">
        <authorList>
            <person name="Gilroy R."/>
        </authorList>
    </citation>
    <scope>NUCLEOTIDE SEQUENCE</scope>
    <source>
        <strain evidence="5">ChiGjej1B1-18357</strain>
    </source>
</reference>
<dbReference type="GO" id="GO:0006631">
    <property type="term" value="P:fatty acid metabolic process"/>
    <property type="evidence" value="ECO:0007669"/>
    <property type="project" value="TreeGrafter"/>
</dbReference>
<organism evidence="5 6">
    <name type="scientific">Dietzia timorensis</name>
    <dbReference type="NCBI Taxonomy" id="499555"/>
    <lineage>
        <taxon>Bacteria</taxon>
        <taxon>Bacillati</taxon>
        <taxon>Actinomycetota</taxon>
        <taxon>Actinomycetes</taxon>
        <taxon>Mycobacteriales</taxon>
        <taxon>Dietziaceae</taxon>
        <taxon>Dietzia</taxon>
    </lineage>
</organism>
<evidence type="ECO:0000313" key="5">
    <source>
        <dbReference type="EMBL" id="HJE90277.1"/>
    </source>
</evidence>
<dbReference type="InterPro" id="IPR025110">
    <property type="entry name" value="AMP-bd_C"/>
</dbReference>
<evidence type="ECO:0000256" key="2">
    <source>
        <dbReference type="ARBA" id="ARBA00022598"/>
    </source>
</evidence>
<reference evidence="5" key="1">
    <citation type="journal article" date="2021" name="PeerJ">
        <title>Extensive microbial diversity within the chicken gut microbiome revealed by metagenomics and culture.</title>
        <authorList>
            <person name="Gilroy R."/>
            <person name="Ravi A."/>
            <person name="Getino M."/>
            <person name="Pursley I."/>
            <person name="Horton D.L."/>
            <person name="Alikhan N.F."/>
            <person name="Baker D."/>
            <person name="Gharbi K."/>
            <person name="Hall N."/>
            <person name="Watson M."/>
            <person name="Adriaenssens E.M."/>
            <person name="Foster-Nyarko E."/>
            <person name="Jarju S."/>
            <person name="Secka A."/>
            <person name="Antonio M."/>
            <person name="Oren A."/>
            <person name="Chaudhuri R.R."/>
            <person name="La Ragione R."/>
            <person name="Hildebrand F."/>
            <person name="Pallen M.J."/>
        </authorList>
    </citation>
    <scope>NUCLEOTIDE SEQUENCE</scope>
    <source>
        <strain evidence="5">ChiGjej1B1-18357</strain>
    </source>
</reference>
<dbReference type="PANTHER" id="PTHR43201">
    <property type="entry name" value="ACYL-COA SYNTHETASE"/>
    <property type="match status" value="1"/>
</dbReference>
<evidence type="ECO:0000256" key="1">
    <source>
        <dbReference type="ARBA" id="ARBA00006432"/>
    </source>
</evidence>
<comment type="similarity">
    <text evidence="1">Belongs to the ATP-dependent AMP-binding enzyme family.</text>
</comment>
<dbReference type="InterPro" id="IPR045851">
    <property type="entry name" value="AMP-bd_C_sf"/>
</dbReference>
<dbReference type="Gene3D" id="3.30.300.30">
    <property type="match status" value="1"/>
</dbReference>
<feature type="domain" description="AMP-dependent synthetase/ligase" evidence="3">
    <location>
        <begin position="29"/>
        <end position="400"/>
    </location>
</feature>
<dbReference type="EMBL" id="DYXM01000085">
    <property type="protein sequence ID" value="HJE90277.1"/>
    <property type="molecule type" value="Genomic_DNA"/>
</dbReference>
<dbReference type="AlphaFoldDB" id="A0A921F322"/>
<sequence>MELDLSGIDPSAHALARRCSVGDIPSRGAQTFGPRTALIDDDGSWSYAELESISNRLARGMLALGIEEAEPVAIFSTNSREFVATYFAAAKAGMVALPVNLLAGAENILHALTDSGTRVLVVHSSLLPLITQGLAFAPAITHVVVTHVPEGQTLDPIDGSPAELLRFEDVLSSDDRGLNTIITDRQIVQCLYSSGTTSRPKGVLTSHLSVSFAGLTNAVLFGGSWGVKGASTVLALPLFHTAGLNGVLTSYLSVGGRIRLLPGFDPATFVEAIAEVEANMILALPMMLEAVVAEAESSGASLASLEHVVYAMAPMSEAAYARVSKAMPQAAIVLGSGMSECTPATVLQWPEDYPDTAGAWGHPSPSTFHAITTPGGPDVLGANADGELSYRGPTVMEGYWNNPEANAEVFTGGFMHSGDLGRMDSDGVVWFADRVKDVVKSGGENVSSLQVERALADHPHIAEVAVIGRADDKWGEQVVAVVVPGDDAPGESELVESILDFGTRHLSTAQRPREVHIVAELPKTATGKIRKVELRDVGGAR</sequence>
<name>A0A921F322_9ACTN</name>
<protein>
    <submittedName>
        <fullName evidence="5">Acyl--CoA ligase</fullName>
    </submittedName>
</protein>
<proteinExistence type="inferred from homology"/>
<evidence type="ECO:0000313" key="6">
    <source>
        <dbReference type="Proteomes" id="UP000776650"/>
    </source>
</evidence>
<dbReference type="GO" id="GO:0031956">
    <property type="term" value="F:medium-chain fatty acid-CoA ligase activity"/>
    <property type="evidence" value="ECO:0007669"/>
    <property type="project" value="TreeGrafter"/>
</dbReference>
<dbReference type="PANTHER" id="PTHR43201:SF5">
    <property type="entry name" value="MEDIUM-CHAIN ACYL-COA LIGASE ACSF2, MITOCHONDRIAL"/>
    <property type="match status" value="1"/>
</dbReference>